<dbReference type="AlphaFoldDB" id="A0A1M2VTE0"/>
<name>A0A1M2VTE0_TRAPU</name>
<sequence length="125" mass="13084">MSLLGESVRIEVSKEGIRFVSDDGAATMRVRALTSRLSRESRKSRLAINVAVAIAVAVAAIAALVPGPDKMTVMAVAGFPPKDILLTVHVRAVGSVANMRRSAGLSSARSCIHIVPYCGDVNARG</sequence>
<dbReference type="Proteomes" id="UP000184267">
    <property type="component" value="Unassembled WGS sequence"/>
</dbReference>
<keyword evidence="3" id="KW-1185">Reference proteome</keyword>
<reference evidence="2 3" key="1">
    <citation type="submission" date="2016-10" db="EMBL/GenBank/DDBJ databases">
        <title>Genome sequence of the basidiomycete white-rot fungus Trametes pubescens.</title>
        <authorList>
            <person name="Makela M.R."/>
            <person name="Granchi Z."/>
            <person name="Peng M."/>
            <person name="De Vries R.P."/>
            <person name="Grigoriev I."/>
            <person name="Riley R."/>
            <person name="Hilden K."/>
        </authorList>
    </citation>
    <scope>NUCLEOTIDE SEQUENCE [LARGE SCALE GENOMIC DNA]</scope>
    <source>
        <strain evidence="2 3">FBCC735</strain>
    </source>
</reference>
<evidence type="ECO:0000313" key="3">
    <source>
        <dbReference type="Proteomes" id="UP000184267"/>
    </source>
</evidence>
<comment type="caution">
    <text evidence="2">The sequence shown here is derived from an EMBL/GenBank/DDBJ whole genome shotgun (WGS) entry which is preliminary data.</text>
</comment>
<protein>
    <submittedName>
        <fullName evidence="2">Uncharacterized protein</fullName>
    </submittedName>
</protein>
<feature type="transmembrane region" description="Helical" evidence="1">
    <location>
        <begin position="46"/>
        <end position="65"/>
    </location>
</feature>
<proteinExistence type="predicted"/>
<accession>A0A1M2VTE0</accession>
<dbReference type="EMBL" id="MNAD01000726">
    <property type="protein sequence ID" value="OJT10864.1"/>
    <property type="molecule type" value="Genomic_DNA"/>
</dbReference>
<evidence type="ECO:0000313" key="2">
    <source>
        <dbReference type="EMBL" id="OJT10864.1"/>
    </source>
</evidence>
<evidence type="ECO:0000256" key="1">
    <source>
        <dbReference type="SAM" id="Phobius"/>
    </source>
</evidence>
<organism evidence="2 3">
    <name type="scientific">Trametes pubescens</name>
    <name type="common">White-rot fungus</name>
    <dbReference type="NCBI Taxonomy" id="154538"/>
    <lineage>
        <taxon>Eukaryota</taxon>
        <taxon>Fungi</taxon>
        <taxon>Dikarya</taxon>
        <taxon>Basidiomycota</taxon>
        <taxon>Agaricomycotina</taxon>
        <taxon>Agaricomycetes</taxon>
        <taxon>Polyporales</taxon>
        <taxon>Polyporaceae</taxon>
        <taxon>Trametes</taxon>
    </lineage>
</organism>
<keyword evidence="1" id="KW-1133">Transmembrane helix</keyword>
<keyword evidence="1" id="KW-0812">Transmembrane</keyword>
<gene>
    <name evidence="2" type="ORF">TRAPUB_12618</name>
</gene>
<keyword evidence="1" id="KW-0472">Membrane</keyword>